<dbReference type="RefSeq" id="WP_093322249.1">
    <property type="nucleotide sequence ID" value="NZ_FOAF01000001.1"/>
</dbReference>
<name>A0A1H7LW73_OLID1</name>
<gene>
    <name evidence="1" type="ORF">SAMN05661044_01774</name>
</gene>
<dbReference type="EMBL" id="FOAF01000001">
    <property type="protein sequence ID" value="SEL02577.1"/>
    <property type="molecule type" value="Genomic_DNA"/>
</dbReference>
<protein>
    <submittedName>
        <fullName evidence="1">Chloramphenicol O-acetyltransferase type A</fullName>
    </submittedName>
</protein>
<dbReference type="InterPro" id="IPR023213">
    <property type="entry name" value="CAT-like_dom_sf"/>
</dbReference>
<dbReference type="SUPFAM" id="SSF52777">
    <property type="entry name" value="CoA-dependent acyltransferases"/>
    <property type="match status" value="1"/>
</dbReference>
<dbReference type="SMART" id="SM01059">
    <property type="entry name" value="CAT"/>
    <property type="match status" value="1"/>
</dbReference>
<dbReference type="PANTHER" id="PTHR38474">
    <property type="entry name" value="SLR0299 PROTEIN"/>
    <property type="match status" value="1"/>
</dbReference>
<keyword evidence="1" id="KW-0808">Transferase</keyword>
<dbReference type="Gene3D" id="3.30.559.10">
    <property type="entry name" value="Chloramphenicol acetyltransferase-like domain"/>
    <property type="match status" value="1"/>
</dbReference>
<organism evidence="1 2">
    <name type="scientific">Olivibacter domesticus</name>
    <name type="common">Pseudosphingobacterium domesticum</name>
    <dbReference type="NCBI Taxonomy" id="407022"/>
    <lineage>
        <taxon>Bacteria</taxon>
        <taxon>Pseudomonadati</taxon>
        <taxon>Bacteroidota</taxon>
        <taxon>Sphingobacteriia</taxon>
        <taxon>Sphingobacteriales</taxon>
        <taxon>Sphingobacteriaceae</taxon>
        <taxon>Olivibacter</taxon>
    </lineage>
</organism>
<dbReference type="AlphaFoldDB" id="A0A1H7LW73"/>
<dbReference type="GO" id="GO:0008811">
    <property type="term" value="F:chloramphenicol O-acetyltransferase activity"/>
    <property type="evidence" value="ECO:0007669"/>
    <property type="project" value="InterPro"/>
</dbReference>
<accession>A0A1H7LW73</accession>
<reference evidence="2" key="1">
    <citation type="submission" date="2016-10" db="EMBL/GenBank/DDBJ databases">
        <authorList>
            <person name="Varghese N."/>
            <person name="Submissions S."/>
        </authorList>
    </citation>
    <scope>NUCLEOTIDE SEQUENCE [LARGE SCALE GENOMIC DNA]</scope>
    <source>
        <strain evidence="2">DSM 18733</strain>
    </source>
</reference>
<keyword evidence="2" id="KW-1185">Reference proteome</keyword>
<sequence length="212" mass="24873">MKKQNSYLILNKTSWKRKEHFEFFHGFEAPFWGLSTQINCTKSYHYCKTYGISFFYYYLYHSLKAINQLSAFRLRIEGNEILEYGEVDGSITVLRPDETFGFAYFNYAKTFREFEDSAKIKINEEKNKKGLKTDSNKKDVIHYSVMPYLAFSQMQHAQHTIGDDSIPKITFGRYQAHGSQLFLPLSIHVHHGLCDGIDVGKFISLFQYYLES</sequence>
<dbReference type="STRING" id="407022.SAMN05661044_01774"/>
<dbReference type="Pfam" id="PF00302">
    <property type="entry name" value="CAT"/>
    <property type="match status" value="1"/>
</dbReference>
<proteinExistence type="predicted"/>
<dbReference type="OrthoDB" id="9801766at2"/>
<dbReference type="InterPro" id="IPR001707">
    <property type="entry name" value="Cmp_AcTrfase"/>
</dbReference>
<evidence type="ECO:0000313" key="1">
    <source>
        <dbReference type="EMBL" id="SEL02577.1"/>
    </source>
</evidence>
<dbReference type="Proteomes" id="UP000199421">
    <property type="component" value="Unassembled WGS sequence"/>
</dbReference>
<dbReference type="PANTHER" id="PTHR38474:SF1">
    <property type="entry name" value="SLR0299 PROTEIN"/>
    <property type="match status" value="1"/>
</dbReference>
<evidence type="ECO:0000313" key="2">
    <source>
        <dbReference type="Proteomes" id="UP000199421"/>
    </source>
</evidence>